<dbReference type="OrthoDB" id="784009at2759"/>
<dbReference type="Pfam" id="PF03087">
    <property type="entry name" value="BPS1"/>
    <property type="match status" value="1"/>
</dbReference>
<protein>
    <submittedName>
        <fullName evidence="1">Uncharacterized protein</fullName>
    </submittedName>
</protein>
<dbReference type="InterPro" id="IPR004320">
    <property type="entry name" value="BPS1_pln"/>
</dbReference>
<proteinExistence type="predicted"/>
<dbReference type="GO" id="GO:0048364">
    <property type="term" value="P:root development"/>
    <property type="evidence" value="ECO:0007669"/>
    <property type="project" value="InterPro"/>
</dbReference>
<dbReference type="EMBL" id="JACMSC010000021">
    <property type="protein sequence ID" value="KAG6469940.1"/>
    <property type="molecule type" value="Genomic_DNA"/>
</dbReference>
<reference evidence="1 2" key="1">
    <citation type="submission" date="2020-08" db="EMBL/GenBank/DDBJ databases">
        <title>Plant Genome Project.</title>
        <authorList>
            <person name="Zhang R.-G."/>
        </authorList>
    </citation>
    <scope>NUCLEOTIDE SEQUENCE [LARGE SCALE GENOMIC DNA]</scope>
    <source>
        <tissue evidence="1">Rhizome</tissue>
    </source>
</reference>
<dbReference type="Proteomes" id="UP000734854">
    <property type="component" value="Unassembled WGS sequence"/>
</dbReference>
<keyword evidence="2" id="KW-1185">Reference proteome</keyword>
<dbReference type="GO" id="GO:0048367">
    <property type="term" value="P:shoot system development"/>
    <property type="evidence" value="ECO:0007669"/>
    <property type="project" value="InterPro"/>
</dbReference>
<accession>A0A8J5C075</accession>
<organism evidence="1 2">
    <name type="scientific">Zingiber officinale</name>
    <name type="common">Ginger</name>
    <name type="synonym">Amomum zingiber</name>
    <dbReference type="NCBI Taxonomy" id="94328"/>
    <lineage>
        <taxon>Eukaryota</taxon>
        <taxon>Viridiplantae</taxon>
        <taxon>Streptophyta</taxon>
        <taxon>Embryophyta</taxon>
        <taxon>Tracheophyta</taxon>
        <taxon>Spermatophyta</taxon>
        <taxon>Magnoliopsida</taxon>
        <taxon>Liliopsida</taxon>
        <taxon>Zingiberales</taxon>
        <taxon>Zingiberaceae</taxon>
        <taxon>Zingiber</taxon>
    </lineage>
</organism>
<evidence type="ECO:0000313" key="2">
    <source>
        <dbReference type="Proteomes" id="UP000734854"/>
    </source>
</evidence>
<sequence>MVVGFRRSISLPGLSASASRRRDARHTRSASFPCHSHPALSLLHEEILSLRASAGLGCCSSFSAASDLERIDRLLAALDGLLRLPQTQGPLRRCAASTDRLLDGFLRLADAQSSFRSAILALAQHGADASAATRRRDPARLASAARSHRRAEKEIAGLALAIKDLTRCAPTGPDQWADADIAAAVAEALAVTATRMAAVFLRVAGAAVTAAASIAKNSRRGIWVLMKKRATPEEAAMAKVEEIAAEGTEEGSNRVYRSLVNIRVSLLNIITPSL</sequence>
<comment type="caution">
    <text evidence="1">The sequence shown here is derived from an EMBL/GenBank/DDBJ whole genome shotgun (WGS) entry which is preliminary data.</text>
</comment>
<dbReference type="PANTHER" id="PTHR33070">
    <property type="entry name" value="OS06G0725500 PROTEIN"/>
    <property type="match status" value="1"/>
</dbReference>
<gene>
    <name evidence="1" type="ORF">ZIOFF_070875</name>
</gene>
<dbReference type="PANTHER" id="PTHR33070:SF49">
    <property type="entry name" value="OS06G0725500 PROTEIN"/>
    <property type="match status" value="1"/>
</dbReference>
<name>A0A8J5C075_ZINOF</name>
<dbReference type="AlphaFoldDB" id="A0A8J5C075"/>
<evidence type="ECO:0000313" key="1">
    <source>
        <dbReference type="EMBL" id="KAG6469940.1"/>
    </source>
</evidence>